<dbReference type="AlphaFoldDB" id="A0A8J5JP51"/>
<dbReference type="PANTHER" id="PTHR24345">
    <property type="entry name" value="SERINE/THREONINE-PROTEIN KINASE PLK"/>
    <property type="match status" value="1"/>
</dbReference>
<evidence type="ECO:0000256" key="8">
    <source>
        <dbReference type="ARBA" id="ARBA00022840"/>
    </source>
</evidence>
<feature type="region of interest" description="Disordered" evidence="16">
    <location>
        <begin position="523"/>
        <end position="595"/>
    </location>
</feature>
<evidence type="ECO:0000256" key="4">
    <source>
        <dbReference type="ARBA" id="ARBA00022527"/>
    </source>
</evidence>
<dbReference type="Pfam" id="PF18409">
    <property type="entry name" value="Plk4_PB2"/>
    <property type="match status" value="1"/>
</dbReference>
<dbReference type="PANTHER" id="PTHR24345:SF91">
    <property type="entry name" value="SERINE_THREONINE-PROTEIN KINASE PLK4"/>
    <property type="match status" value="1"/>
</dbReference>
<keyword evidence="7 21" id="KW-0418">Kinase</keyword>
<dbReference type="InterPro" id="IPR033699">
    <property type="entry name" value="POLO_box_Plk4_1"/>
</dbReference>
<reference evidence="21" key="1">
    <citation type="journal article" date="2021" name="Sci. Adv.">
        <title>The American lobster genome reveals insights on longevity, neural, and immune adaptations.</title>
        <authorList>
            <person name="Polinski J.M."/>
            <person name="Zimin A.V."/>
            <person name="Clark K.F."/>
            <person name="Kohn A.B."/>
            <person name="Sadowski N."/>
            <person name="Timp W."/>
            <person name="Ptitsyn A."/>
            <person name="Khanna P."/>
            <person name="Romanova D.Y."/>
            <person name="Williams P."/>
            <person name="Greenwood S.J."/>
            <person name="Moroz L.L."/>
            <person name="Walt D.R."/>
            <person name="Bodnar A.G."/>
        </authorList>
    </citation>
    <scope>NUCLEOTIDE SEQUENCE</scope>
    <source>
        <strain evidence="21">GMGI-L3</strain>
    </source>
</reference>
<dbReference type="GO" id="GO:0005634">
    <property type="term" value="C:nucleus"/>
    <property type="evidence" value="ECO:0007669"/>
    <property type="project" value="TreeGrafter"/>
</dbReference>
<dbReference type="PROSITE" id="PS50078">
    <property type="entry name" value="POLO_BOX"/>
    <property type="match status" value="1"/>
</dbReference>
<keyword evidence="4" id="KW-0723">Serine/threonine-protein kinase</keyword>
<dbReference type="Gene3D" id="1.10.510.10">
    <property type="entry name" value="Transferase(Phosphotransferase) domain 1"/>
    <property type="match status" value="1"/>
</dbReference>
<evidence type="ECO:0000313" key="21">
    <source>
        <dbReference type="EMBL" id="KAG7161727.1"/>
    </source>
</evidence>
<dbReference type="GO" id="GO:0005524">
    <property type="term" value="F:ATP binding"/>
    <property type="evidence" value="ECO:0007669"/>
    <property type="project" value="UniProtKB-KW"/>
</dbReference>
<protein>
    <recommendedName>
        <fullName evidence="3">Serine/threonine-protein kinase PLK4</fullName>
        <ecNumber evidence="2">2.7.11.21</ecNumber>
    </recommendedName>
    <alternativeName>
        <fullName evidence="11">Polo-like kinase 4</fullName>
    </alternativeName>
    <alternativeName>
        <fullName evidence="12 13">Serine/threonine-protein kinase SAK</fullName>
    </alternativeName>
</protein>
<feature type="compositionally biased region" description="Low complexity" evidence="16">
    <location>
        <begin position="371"/>
        <end position="382"/>
    </location>
</feature>
<evidence type="ECO:0000259" key="18">
    <source>
        <dbReference type="PROSITE" id="PS50078"/>
    </source>
</evidence>
<dbReference type="Gene3D" id="3.30.1120.130">
    <property type="match status" value="1"/>
</dbReference>
<dbReference type="InterPro" id="IPR011009">
    <property type="entry name" value="Kinase-like_dom_sf"/>
</dbReference>
<name>A0A8J5JP51_HOMAM</name>
<feature type="domain" description="Cryptic POLO box 2 (CPB2)" evidence="20">
    <location>
        <begin position="789"/>
        <end position="901"/>
    </location>
</feature>
<feature type="compositionally biased region" description="Basic and acidic residues" evidence="16">
    <location>
        <begin position="525"/>
        <end position="595"/>
    </location>
</feature>
<dbReference type="InterPro" id="IPR033698">
    <property type="entry name" value="POLO_box_Plk4_2"/>
</dbReference>
<organism evidence="21 22">
    <name type="scientific">Homarus americanus</name>
    <name type="common">American lobster</name>
    <dbReference type="NCBI Taxonomy" id="6706"/>
    <lineage>
        <taxon>Eukaryota</taxon>
        <taxon>Metazoa</taxon>
        <taxon>Ecdysozoa</taxon>
        <taxon>Arthropoda</taxon>
        <taxon>Crustacea</taxon>
        <taxon>Multicrustacea</taxon>
        <taxon>Malacostraca</taxon>
        <taxon>Eumalacostraca</taxon>
        <taxon>Eucarida</taxon>
        <taxon>Decapoda</taxon>
        <taxon>Pleocyemata</taxon>
        <taxon>Astacidea</taxon>
        <taxon>Nephropoidea</taxon>
        <taxon>Nephropidae</taxon>
        <taxon>Homarus</taxon>
    </lineage>
</organism>
<feature type="domain" description="POLO box" evidence="18">
    <location>
        <begin position="975"/>
        <end position="1056"/>
    </location>
</feature>
<dbReference type="PROSITE" id="PS51984">
    <property type="entry name" value="CPB1"/>
    <property type="match status" value="1"/>
</dbReference>
<dbReference type="InterPro" id="IPR000719">
    <property type="entry name" value="Prot_kinase_dom"/>
</dbReference>
<dbReference type="GO" id="GO:0005814">
    <property type="term" value="C:centriole"/>
    <property type="evidence" value="ECO:0007669"/>
    <property type="project" value="UniProtKB-SubCell"/>
</dbReference>
<dbReference type="PROSITE" id="PS50011">
    <property type="entry name" value="PROTEIN_KINASE_DOM"/>
    <property type="match status" value="1"/>
</dbReference>
<dbReference type="EC" id="2.7.11.21" evidence="2"/>
<dbReference type="PROSITE" id="PS51985">
    <property type="entry name" value="CPB2"/>
    <property type="match status" value="1"/>
</dbReference>
<dbReference type="Pfam" id="PF00069">
    <property type="entry name" value="Pkinase"/>
    <property type="match status" value="1"/>
</dbReference>
<proteinExistence type="predicted"/>
<evidence type="ECO:0000256" key="3">
    <source>
        <dbReference type="ARBA" id="ARBA00020245"/>
    </source>
</evidence>
<comment type="subcellular location">
    <subcellularLocation>
        <location evidence="1">Cytoplasm</location>
        <location evidence="1">Cytoskeleton</location>
        <location evidence="1">Microtubule organizing center</location>
        <location evidence="1">Centrosome</location>
        <location evidence="1">Centriole</location>
    </subcellularLocation>
</comment>
<dbReference type="PROSITE" id="PS00109">
    <property type="entry name" value="PROTEIN_KINASE_TYR"/>
    <property type="match status" value="1"/>
</dbReference>
<dbReference type="GO" id="GO:0004674">
    <property type="term" value="F:protein serine/threonine kinase activity"/>
    <property type="evidence" value="ECO:0007669"/>
    <property type="project" value="UniProtKB-KW"/>
</dbReference>
<feature type="domain" description="Cryptic POLO box 1 (CPB1)" evidence="19">
    <location>
        <begin position="682"/>
        <end position="788"/>
    </location>
</feature>
<feature type="region of interest" description="Disordered" evidence="16">
    <location>
        <begin position="290"/>
        <end position="483"/>
    </location>
</feature>
<dbReference type="SUPFAM" id="SSF56112">
    <property type="entry name" value="Protein kinase-like (PK-like)"/>
    <property type="match status" value="1"/>
</dbReference>
<comment type="catalytic activity">
    <reaction evidence="14">
        <text>L-threonyl-[protein] + ATP = O-phospho-L-threonyl-[protein] + ADP + H(+)</text>
        <dbReference type="Rhea" id="RHEA:46608"/>
        <dbReference type="Rhea" id="RHEA-COMP:11060"/>
        <dbReference type="Rhea" id="RHEA-COMP:11605"/>
        <dbReference type="ChEBI" id="CHEBI:15378"/>
        <dbReference type="ChEBI" id="CHEBI:30013"/>
        <dbReference type="ChEBI" id="CHEBI:30616"/>
        <dbReference type="ChEBI" id="CHEBI:61977"/>
        <dbReference type="ChEBI" id="CHEBI:456216"/>
        <dbReference type="EC" id="2.7.11.21"/>
    </reaction>
</comment>
<keyword evidence="22" id="KW-1185">Reference proteome</keyword>
<evidence type="ECO:0000259" key="19">
    <source>
        <dbReference type="PROSITE" id="PS51984"/>
    </source>
</evidence>
<evidence type="ECO:0000256" key="1">
    <source>
        <dbReference type="ARBA" id="ARBA00004114"/>
    </source>
</evidence>
<evidence type="ECO:0000256" key="6">
    <source>
        <dbReference type="ARBA" id="ARBA00022741"/>
    </source>
</evidence>
<comment type="caution">
    <text evidence="21">The sequence shown here is derived from an EMBL/GenBank/DDBJ whole genome shotgun (WGS) entry which is preliminary data.</text>
</comment>
<sequence length="1073" mass="120573">MDLFLHIQINKSEITAGGLINRVRQEVTIHSRLCHPSILRLYTFFEDEQFVYLVLELCVKGELQKHLKDLRRVLTEDEAREYLGQIVAGMLYLHSQSIMHRDLTLSNILLDNHGRIKIADFGLATQLRRPDDRHTTMCGTPNYISPEVVTRSPHGLEADVWGLGCMLFIMLTGRPPFDSKGVKEVIFTNVVMGDYKIPSYVSANACALISECLQKNPKERIKLELIPHHPFMAIGNKADISRMSDSGLYTMTTVTTQHTRIPLTAISESELSCSGGSGNQTRQMVKPHIEPCLRHPPSPPVRMKSSPRDLLPPNAGIIDNLKRKFTPLPSMKGGGNLAFSTPSLPPLIKRERDVSEERRRQQQLSDQRCGSSSSCDEQSSSSQYAPSQVKEVSHHIPRERKDRVRSSSRSSSSELHRAEHDCVGGIHNPSKRERSIDRKNSFRDKSDISHGHSTDRNKNSSYDQYLGHQGQVSRATPRKTECDFRSRSLERKFFSDNLEKKGLENERLTGKQMKYVENYQTGSSKYEHISGSRERCESGEHLHSNTSKDRTRQQHRSRSLEKHRDDSKENCRNRLKEPEEHSSRNKAREHYRDKTHSCCQSSHHKSWCERRHRTLEQVDSVFTRGRYTENERQSNSNLDICSSHSRNLCNNDCKASAKSFSRGQSACASKNEQNNILNDISKVVHMSPVDCVNVNQKQLQASANPRQQPVTSKTLGVMSNQTLKQQVSPLSSIIIYQPNGGSGSLPGDAPLPLPDEGTPLIFSYENIPPKYWNKYKTAARFVNLVKSKTMKITHYTNQAKFLLMENSPDPDFVAMFYHGTKVTKTGNTVVLRESTGASHTVPQSTGCAVLPDSLQPFYRHFKQIHDHCLYLERVLSEVTAKTGIDCFPVILGSKPASIPASPPESARSKPHFTSQKENISPKSIHSYRAKNSTSQLGSYEGSTGSVQIMENPTRHVRTPLTPHTFSNIQVRPESIIKHPLPRVYVQNIGWASQGSNGEVSVEYLDGARVQVSSNSPKVIFTEASGVTTSYSANDKLPLVLQNKLSQMQTVLSSLSQSPSPNITPMSSNTVGLH</sequence>
<dbReference type="InterPro" id="IPR047108">
    <property type="entry name" value="Plk4-like_POLO_box_2_sf"/>
</dbReference>
<keyword evidence="10" id="KW-0206">Cytoskeleton</keyword>
<evidence type="ECO:0000256" key="2">
    <source>
        <dbReference type="ARBA" id="ARBA00012424"/>
    </source>
</evidence>
<dbReference type="InterPro" id="IPR008266">
    <property type="entry name" value="Tyr_kinase_AS"/>
</dbReference>
<dbReference type="FunFam" id="1.10.510.10:FF:000571">
    <property type="entry name" value="Maternal embryonic leucine zipper kinase"/>
    <property type="match status" value="1"/>
</dbReference>
<evidence type="ECO:0000256" key="5">
    <source>
        <dbReference type="ARBA" id="ARBA00022679"/>
    </source>
</evidence>
<evidence type="ECO:0000256" key="12">
    <source>
        <dbReference type="ARBA" id="ARBA00030429"/>
    </source>
</evidence>
<evidence type="ECO:0000256" key="11">
    <source>
        <dbReference type="ARBA" id="ARBA00030332"/>
    </source>
</evidence>
<keyword evidence="5" id="KW-0808">Transferase</keyword>
<feature type="region of interest" description="Disordered" evidence="16">
    <location>
        <begin position="1052"/>
        <end position="1073"/>
    </location>
</feature>
<dbReference type="InterPro" id="IPR046437">
    <property type="entry name" value="Ser_Thr-PK_POLO_box_1_sf"/>
</dbReference>
<evidence type="ECO:0000256" key="15">
    <source>
        <dbReference type="ARBA" id="ARBA00048347"/>
    </source>
</evidence>
<dbReference type="InterPro" id="IPR000959">
    <property type="entry name" value="POLO_box_dom"/>
</dbReference>
<comment type="catalytic activity">
    <reaction evidence="15">
        <text>L-seryl-[protein] + ATP = O-phospho-L-seryl-[protein] + ADP + H(+)</text>
        <dbReference type="Rhea" id="RHEA:17989"/>
        <dbReference type="Rhea" id="RHEA-COMP:9863"/>
        <dbReference type="Rhea" id="RHEA-COMP:11604"/>
        <dbReference type="ChEBI" id="CHEBI:15378"/>
        <dbReference type="ChEBI" id="CHEBI:29999"/>
        <dbReference type="ChEBI" id="CHEBI:30616"/>
        <dbReference type="ChEBI" id="CHEBI:83421"/>
        <dbReference type="ChEBI" id="CHEBI:456216"/>
        <dbReference type="EC" id="2.7.11.21"/>
    </reaction>
</comment>
<dbReference type="EMBL" id="JAHLQT010028808">
    <property type="protein sequence ID" value="KAG7161727.1"/>
    <property type="molecule type" value="Genomic_DNA"/>
</dbReference>
<keyword evidence="10" id="KW-0963">Cytoplasm</keyword>
<keyword evidence="6" id="KW-0547">Nucleotide-binding</keyword>
<feature type="domain" description="Protein kinase" evidence="17">
    <location>
        <begin position="1"/>
        <end position="232"/>
    </location>
</feature>
<dbReference type="Pfam" id="PF18190">
    <property type="entry name" value="Plk4_PB1"/>
    <property type="match status" value="1"/>
</dbReference>
<evidence type="ECO:0000259" key="20">
    <source>
        <dbReference type="PROSITE" id="PS51985"/>
    </source>
</evidence>
<keyword evidence="9" id="KW-0832">Ubl conjugation</keyword>
<dbReference type="SUPFAM" id="SSF82615">
    <property type="entry name" value="Polo-box domain"/>
    <property type="match status" value="1"/>
</dbReference>
<evidence type="ECO:0000256" key="10">
    <source>
        <dbReference type="ARBA" id="ARBA00023212"/>
    </source>
</evidence>
<feature type="compositionally biased region" description="Basic and acidic residues" evidence="16">
    <location>
        <begin position="391"/>
        <end position="405"/>
    </location>
</feature>
<feature type="compositionally biased region" description="Basic and acidic residues" evidence="16">
    <location>
        <begin position="430"/>
        <end position="458"/>
    </location>
</feature>
<dbReference type="Gene3D" id="3.30.1120.120">
    <property type="match status" value="1"/>
</dbReference>
<evidence type="ECO:0000259" key="17">
    <source>
        <dbReference type="PROSITE" id="PS50011"/>
    </source>
</evidence>
<dbReference type="Proteomes" id="UP000747542">
    <property type="component" value="Unassembled WGS sequence"/>
</dbReference>
<evidence type="ECO:0000313" key="22">
    <source>
        <dbReference type="Proteomes" id="UP000747542"/>
    </source>
</evidence>
<dbReference type="Gene3D" id="2.40.50.930">
    <property type="match status" value="1"/>
</dbReference>
<feature type="compositionally biased region" description="Basic and acidic residues" evidence="16">
    <location>
        <begin position="348"/>
        <end position="360"/>
    </location>
</feature>
<evidence type="ECO:0000256" key="9">
    <source>
        <dbReference type="ARBA" id="ARBA00022843"/>
    </source>
</evidence>
<evidence type="ECO:0000256" key="14">
    <source>
        <dbReference type="ARBA" id="ARBA00047802"/>
    </source>
</evidence>
<keyword evidence="8" id="KW-0067">ATP-binding</keyword>
<accession>A0A8J5JP51</accession>
<evidence type="ECO:0000256" key="16">
    <source>
        <dbReference type="SAM" id="MobiDB-lite"/>
    </source>
</evidence>
<evidence type="ECO:0000256" key="7">
    <source>
        <dbReference type="ARBA" id="ARBA00022777"/>
    </source>
</evidence>
<evidence type="ECO:0000256" key="13">
    <source>
        <dbReference type="ARBA" id="ARBA00030924"/>
    </source>
</evidence>
<gene>
    <name evidence="21" type="primary">plk4-L</name>
    <name evidence="21" type="ORF">Hamer_G007362</name>
</gene>
<feature type="region of interest" description="Disordered" evidence="16">
    <location>
        <begin position="898"/>
        <end position="919"/>
    </location>
</feature>